<name>A0A4U3L1U9_9BACT</name>
<proteinExistence type="predicted"/>
<evidence type="ECO:0008006" key="4">
    <source>
        <dbReference type="Google" id="ProtNLM"/>
    </source>
</evidence>
<evidence type="ECO:0000313" key="2">
    <source>
        <dbReference type="EMBL" id="TKK68199.1"/>
    </source>
</evidence>
<dbReference type="InterPro" id="IPR016084">
    <property type="entry name" value="Haem_Oase-like_multi-hlx"/>
</dbReference>
<dbReference type="SUPFAM" id="SSF48613">
    <property type="entry name" value="Heme oxygenase-like"/>
    <property type="match status" value="1"/>
</dbReference>
<accession>A0A4U3L1U9</accession>
<dbReference type="Proteomes" id="UP000305848">
    <property type="component" value="Unassembled WGS sequence"/>
</dbReference>
<comment type="caution">
    <text evidence="2">The sequence shown here is derived from an EMBL/GenBank/DDBJ whole genome shotgun (WGS) entry which is preliminary data.</text>
</comment>
<dbReference type="EMBL" id="SZQL01000008">
    <property type="protein sequence ID" value="TKK68199.1"/>
    <property type="molecule type" value="Genomic_DNA"/>
</dbReference>
<dbReference type="PANTHER" id="PTHR40279:SF3">
    <property type="entry name" value="4-AMINOBENZOATE SYNTHASE"/>
    <property type="match status" value="1"/>
</dbReference>
<keyword evidence="3" id="KW-1185">Reference proteome</keyword>
<evidence type="ECO:0000313" key="3">
    <source>
        <dbReference type="Proteomes" id="UP000305848"/>
    </source>
</evidence>
<dbReference type="InterPro" id="IPR039068">
    <property type="entry name" value="PqqC-like"/>
</dbReference>
<dbReference type="GO" id="GO:0016491">
    <property type="term" value="F:oxidoreductase activity"/>
    <property type="evidence" value="ECO:0007669"/>
    <property type="project" value="UniProtKB-KW"/>
</dbReference>
<dbReference type="AlphaFoldDB" id="A0A4U3L1U9"/>
<dbReference type="PANTHER" id="PTHR40279">
    <property type="entry name" value="PQQC-LIKE PROTEIN"/>
    <property type="match status" value="1"/>
</dbReference>
<dbReference type="RefSeq" id="WP_137261879.1">
    <property type="nucleotide sequence ID" value="NZ_SZQL01000008.1"/>
</dbReference>
<reference evidence="2 3" key="1">
    <citation type="submission" date="2019-05" db="EMBL/GenBank/DDBJ databases">
        <title>Panacibacter sp. strain 17mud1-8 Genome sequencing and assembly.</title>
        <authorList>
            <person name="Chhetri G."/>
        </authorList>
    </citation>
    <scope>NUCLEOTIDE SEQUENCE [LARGE SCALE GENOMIC DNA]</scope>
    <source>
        <strain evidence="2 3">17mud1-8</strain>
    </source>
</reference>
<dbReference type="OrthoDB" id="9800756at2"/>
<gene>
    <name evidence="2" type="ORF">FC093_11220</name>
</gene>
<organism evidence="2 3">
    <name type="scientific">Ilyomonas limi</name>
    <dbReference type="NCBI Taxonomy" id="2575867"/>
    <lineage>
        <taxon>Bacteria</taxon>
        <taxon>Pseudomonadati</taxon>
        <taxon>Bacteroidota</taxon>
        <taxon>Chitinophagia</taxon>
        <taxon>Chitinophagales</taxon>
        <taxon>Chitinophagaceae</taxon>
        <taxon>Ilyomonas</taxon>
    </lineage>
</organism>
<sequence>MKVCSEVFLEYNLLNHPFYQAWNEGRLTCSQLSLYANQYGSFIQLISEGWQCVNEEAIAAEEQEHYELWQQFGNSLNKEVNAAFLPAVDELTSTTKENYKTYAGALGALYAFEAQQPATATSKLRGLKEHYSHWNVDETYFTIHANDIEEPALLEEKMNVLSAEDRAIAYEACASTCRLLYNALTDIYNHSMVASQN</sequence>
<dbReference type="Gene3D" id="1.20.910.10">
    <property type="entry name" value="Heme oxygenase-like"/>
    <property type="match status" value="1"/>
</dbReference>
<keyword evidence="1" id="KW-0560">Oxidoreductase</keyword>
<protein>
    <recommendedName>
        <fullName evidence="4">Thiaminase-2/PQQC domain-containing protein</fullName>
    </recommendedName>
</protein>
<evidence type="ECO:0000256" key="1">
    <source>
        <dbReference type="ARBA" id="ARBA00023002"/>
    </source>
</evidence>